<evidence type="ECO:0000313" key="3">
    <source>
        <dbReference type="EMBL" id="OAD72991.1"/>
    </source>
</evidence>
<dbReference type="PANTHER" id="PTHR43591:SF24">
    <property type="entry name" value="2-METHOXY-6-POLYPRENYL-1,4-BENZOQUINOL METHYLASE, MITOCHONDRIAL"/>
    <property type="match status" value="1"/>
</dbReference>
<dbReference type="Proteomes" id="UP000077315">
    <property type="component" value="Unassembled WGS sequence"/>
</dbReference>
<dbReference type="Gene3D" id="3.40.50.150">
    <property type="entry name" value="Vaccinia Virus protein VP39"/>
    <property type="match status" value="1"/>
</dbReference>
<dbReference type="InterPro" id="IPR013216">
    <property type="entry name" value="Methyltransf_11"/>
</dbReference>
<evidence type="ECO:0000259" key="2">
    <source>
        <dbReference type="Pfam" id="PF08241"/>
    </source>
</evidence>
<dbReference type="EMBL" id="KV440982">
    <property type="protein sequence ID" value="OAD72991.1"/>
    <property type="molecule type" value="Genomic_DNA"/>
</dbReference>
<dbReference type="STRING" id="763407.A0A163AEV7"/>
<dbReference type="GeneID" id="29000264"/>
<organism evidence="3 4">
    <name type="scientific">Phycomyces blakesleeanus (strain ATCC 8743b / DSM 1359 / FGSC 10004 / NBRC 33097 / NRRL 1555)</name>
    <dbReference type="NCBI Taxonomy" id="763407"/>
    <lineage>
        <taxon>Eukaryota</taxon>
        <taxon>Fungi</taxon>
        <taxon>Fungi incertae sedis</taxon>
        <taxon>Mucoromycota</taxon>
        <taxon>Mucoromycotina</taxon>
        <taxon>Mucoromycetes</taxon>
        <taxon>Mucorales</taxon>
        <taxon>Phycomycetaceae</taxon>
        <taxon>Phycomyces</taxon>
    </lineage>
</organism>
<protein>
    <recommendedName>
        <fullName evidence="2">Methyltransferase type 11 domain-containing protein</fullName>
    </recommendedName>
</protein>
<keyword evidence="4" id="KW-1185">Reference proteome</keyword>
<evidence type="ECO:0000313" key="4">
    <source>
        <dbReference type="Proteomes" id="UP000077315"/>
    </source>
</evidence>
<reference evidence="4" key="1">
    <citation type="submission" date="2015-06" db="EMBL/GenBank/DDBJ databases">
        <title>Expansion of signal transduction pathways in fungi by whole-genome duplication.</title>
        <authorList>
            <consortium name="DOE Joint Genome Institute"/>
            <person name="Corrochano L.M."/>
            <person name="Kuo A."/>
            <person name="Marcet-Houben M."/>
            <person name="Polaino S."/>
            <person name="Salamov A."/>
            <person name="Villalobos J.M."/>
            <person name="Alvarez M.I."/>
            <person name="Avalos J."/>
            <person name="Benito E.P."/>
            <person name="Benoit I."/>
            <person name="Burger G."/>
            <person name="Camino L.P."/>
            <person name="Canovas D."/>
            <person name="Cerda-Olmedo E."/>
            <person name="Cheng J.-F."/>
            <person name="Dominguez A."/>
            <person name="Elias M."/>
            <person name="Eslava A.P."/>
            <person name="Glaser F."/>
            <person name="Grimwood J."/>
            <person name="Gutierrez G."/>
            <person name="Heitman J."/>
            <person name="Henrissat B."/>
            <person name="Iturriaga E.A."/>
            <person name="Lang B.F."/>
            <person name="Lavin J.L."/>
            <person name="Lee S."/>
            <person name="Li W."/>
            <person name="Lindquist E."/>
            <person name="Lopez-Garcia S."/>
            <person name="Luque E.M."/>
            <person name="Marcos A.T."/>
            <person name="Martin J."/>
            <person name="McCluskey K."/>
            <person name="Medina H.R."/>
            <person name="Miralles-Duran A."/>
            <person name="Miyazaki A."/>
            <person name="Munoz-Torres E."/>
            <person name="Oguiza J.A."/>
            <person name="Ohm R."/>
            <person name="Olmedo M."/>
            <person name="Orejas M."/>
            <person name="Ortiz-Castellanos L."/>
            <person name="Pisabarro A.G."/>
            <person name="Rodriguez-Romero J."/>
            <person name="Ruiz-Herrera J."/>
            <person name="Ruiz-Vazquez R."/>
            <person name="Sanz C."/>
            <person name="Schackwitz W."/>
            <person name="Schmutz J."/>
            <person name="Shahriari M."/>
            <person name="Shelest E."/>
            <person name="Silva-Franco F."/>
            <person name="Soanes D."/>
            <person name="Syed K."/>
            <person name="Tagua V.G."/>
            <person name="Talbot N.J."/>
            <person name="Thon M."/>
            <person name="De vries R.P."/>
            <person name="Wiebenga A."/>
            <person name="Yadav J.S."/>
            <person name="Braun E.L."/>
            <person name="Baker S."/>
            <person name="Garre V."/>
            <person name="Horwitz B."/>
            <person name="Torres-Martinez S."/>
            <person name="Idnurm A."/>
            <person name="Herrera-Estrella A."/>
            <person name="Gabaldon T."/>
            <person name="Grigoriev I.V."/>
        </authorList>
    </citation>
    <scope>NUCLEOTIDE SEQUENCE [LARGE SCALE GENOMIC DNA]</scope>
    <source>
        <strain evidence="4">NRRL 1555(-)</strain>
    </source>
</reference>
<dbReference type="VEuPathDB" id="FungiDB:PHYBLDRAFT_187265"/>
<sequence>MGNANSSSKNSRKTPSENEQISQIIKATSHHATNGNLKNVPRFLKPLAKTEKTVQRHLTKKRNRKNSKLKHIAQLMPPTPIITKDMSVTPVSDIYPTSYKQKWIYERHFSTMEDVDRDRLLPTDSPELERNRIQSYIFNWAFSGNLLAPVENELIKGGVKVIDIGCGIGSWVVDMALAYPKSQYVGIDHCDIFLADIELPIDTKHNQDQVVNPTHLPQLSLESKSEDENDELVEDPSDFHSEVLSPKSSQEMCDTPHEGNVIFQVSDVLEGLYYPDNTFTLVNVRQKSLVFTNNQWEKVMTELLRVTKPGGYIQILESEINLKIDNPSYIVKEGKRVYYPLLFRTVIHKLVLRGFNIDISSYLNQLLDCAGFIDIGTRYVSIPIGSWGFEIGIINTFILLSGTLWKQNLASLVESLKPSILPGIECTEAEWDLEWKTALQKMEDEMKFTNIHVAWARKPLENEEKSPHWENCDILNTRLSYLPEVYKTSYAKPGPENIITLESDKISTEVTDTLLGDVPSSLA</sequence>
<feature type="domain" description="Methyltransferase type 11" evidence="2">
    <location>
        <begin position="257"/>
        <end position="313"/>
    </location>
</feature>
<dbReference type="FunCoup" id="A0A163AEV7">
    <property type="interactions" value="3"/>
</dbReference>
<dbReference type="InParanoid" id="A0A163AEV7"/>
<dbReference type="RefSeq" id="XP_018291031.1">
    <property type="nucleotide sequence ID" value="XM_018439358.1"/>
</dbReference>
<dbReference type="SUPFAM" id="SSF53335">
    <property type="entry name" value="S-adenosyl-L-methionine-dependent methyltransferases"/>
    <property type="match status" value="1"/>
</dbReference>
<accession>A0A163AEV7</accession>
<feature type="region of interest" description="Disordered" evidence="1">
    <location>
        <begin position="1"/>
        <end position="21"/>
    </location>
</feature>
<name>A0A163AEV7_PHYB8</name>
<dbReference type="OrthoDB" id="506498at2759"/>
<dbReference type="InterPro" id="IPR029063">
    <property type="entry name" value="SAM-dependent_MTases_sf"/>
</dbReference>
<dbReference type="AlphaFoldDB" id="A0A163AEV7"/>
<dbReference type="PANTHER" id="PTHR43591">
    <property type="entry name" value="METHYLTRANSFERASE"/>
    <property type="match status" value="1"/>
</dbReference>
<gene>
    <name evidence="3" type="ORF">PHYBLDRAFT_187265</name>
</gene>
<proteinExistence type="predicted"/>
<dbReference type="Pfam" id="PF08241">
    <property type="entry name" value="Methyltransf_11"/>
    <property type="match status" value="1"/>
</dbReference>
<evidence type="ECO:0000256" key="1">
    <source>
        <dbReference type="SAM" id="MobiDB-lite"/>
    </source>
</evidence>
<dbReference type="GO" id="GO:0008757">
    <property type="term" value="F:S-adenosylmethionine-dependent methyltransferase activity"/>
    <property type="evidence" value="ECO:0007669"/>
    <property type="project" value="InterPro"/>
</dbReference>